<organism evidence="1 2">
    <name type="scientific">Scopulibacillus cellulosilyticus</name>
    <dbReference type="NCBI Taxonomy" id="2665665"/>
    <lineage>
        <taxon>Bacteria</taxon>
        <taxon>Bacillati</taxon>
        <taxon>Bacillota</taxon>
        <taxon>Bacilli</taxon>
        <taxon>Bacillales</taxon>
        <taxon>Sporolactobacillaceae</taxon>
        <taxon>Scopulibacillus</taxon>
    </lineage>
</organism>
<dbReference type="EMBL" id="JBHTCO010000019">
    <property type="protein sequence ID" value="MFC7394264.1"/>
    <property type="molecule type" value="Genomic_DNA"/>
</dbReference>
<dbReference type="RefSeq" id="WP_380967422.1">
    <property type="nucleotide sequence ID" value="NZ_JBHTCO010000019.1"/>
</dbReference>
<name>A0ABW2PY26_9BACL</name>
<protein>
    <recommendedName>
        <fullName evidence="3">Competence protein ComGE</fullName>
    </recommendedName>
</protein>
<sequence>MLKNNSGIFLMEAMYALLITVTAVLALFPIACRVYTEKMTISETHWAISILNEQLIEWQQDKADPPKQIEDHGQLFHLSSSLIEKNHIKLCVQWKGSNGRELKQCAEAKR</sequence>
<keyword evidence="2" id="KW-1185">Reference proteome</keyword>
<evidence type="ECO:0000313" key="2">
    <source>
        <dbReference type="Proteomes" id="UP001596505"/>
    </source>
</evidence>
<reference evidence="2" key="1">
    <citation type="journal article" date="2019" name="Int. J. Syst. Evol. Microbiol.">
        <title>The Global Catalogue of Microorganisms (GCM) 10K type strain sequencing project: providing services to taxonomists for standard genome sequencing and annotation.</title>
        <authorList>
            <consortium name="The Broad Institute Genomics Platform"/>
            <consortium name="The Broad Institute Genome Sequencing Center for Infectious Disease"/>
            <person name="Wu L."/>
            <person name="Ma J."/>
        </authorList>
    </citation>
    <scope>NUCLEOTIDE SEQUENCE [LARGE SCALE GENOMIC DNA]</scope>
    <source>
        <strain evidence="2">CGMCC 1.16305</strain>
    </source>
</reference>
<accession>A0ABW2PY26</accession>
<evidence type="ECO:0008006" key="3">
    <source>
        <dbReference type="Google" id="ProtNLM"/>
    </source>
</evidence>
<gene>
    <name evidence="1" type="ORF">ACFQRG_15010</name>
</gene>
<proteinExistence type="predicted"/>
<dbReference type="Proteomes" id="UP001596505">
    <property type="component" value="Unassembled WGS sequence"/>
</dbReference>
<comment type="caution">
    <text evidence="1">The sequence shown here is derived from an EMBL/GenBank/DDBJ whole genome shotgun (WGS) entry which is preliminary data.</text>
</comment>
<evidence type="ECO:0000313" key="1">
    <source>
        <dbReference type="EMBL" id="MFC7394264.1"/>
    </source>
</evidence>